<proteinExistence type="predicted"/>
<dbReference type="Pfam" id="PF05597">
    <property type="entry name" value="Phasin"/>
    <property type="match status" value="1"/>
</dbReference>
<organism evidence="1 2">
    <name type="scientific">Pseudomonas nitroreducens</name>
    <dbReference type="NCBI Taxonomy" id="46680"/>
    <lineage>
        <taxon>Bacteria</taxon>
        <taxon>Pseudomonadati</taxon>
        <taxon>Pseudomonadota</taxon>
        <taxon>Gammaproteobacteria</taxon>
        <taxon>Pseudomonadales</taxon>
        <taxon>Pseudomonadaceae</taxon>
        <taxon>Pseudomonas</taxon>
    </lineage>
</organism>
<protein>
    <submittedName>
        <fullName evidence="1">Poly(3-hydroxyalkanoate) granule-associated protein PhaI</fullName>
    </submittedName>
</protein>
<name>A0A246FDZ9_PSENT</name>
<dbReference type="InterPro" id="IPR008769">
    <property type="entry name" value="PhaF_PhaI"/>
</dbReference>
<dbReference type="RefSeq" id="WP_017520162.1">
    <property type="nucleotide sequence ID" value="NZ_CP189774.1"/>
</dbReference>
<evidence type="ECO:0000313" key="1">
    <source>
        <dbReference type="EMBL" id="OWP52535.1"/>
    </source>
</evidence>
<dbReference type="eggNOG" id="COG3937">
    <property type="taxonomic scope" value="Bacteria"/>
</dbReference>
<evidence type="ECO:0000313" key="2">
    <source>
        <dbReference type="Proteomes" id="UP000198145"/>
    </source>
</evidence>
<dbReference type="EMBL" id="NJBA01000001">
    <property type="protein sequence ID" value="OWP52535.1"/>
    <property type="molecule type" value="Genomic_DNA"/>
</dbReference>
<dbReference type="STRING" id="46680.GCA_000807755_06280"/>
<dbReference type="AlphaFoldDB" id="A0A246FDZ9"/>
<gene>
    <name evidence="1" type="ORF">CEG18_01480</name>
</gene>
<dbReference type="PANTHER" id="PTHR38664:SF1">
    <property type="entry name" value="SLR0058 PROTEIN"/>
    <property type="match status" value="1"/>
</dbReference>
<dbReference type="NCBIfam" id="TIGR01837">
    <property type="entry name" value="PHA_granule_1"/>
    <property type="match status" value="1"/>
</dbReference>
<dbReference type="PANTHER" id="PTHR38664">
    <property type="entry name" value="SLR0058 PROTEIN"/>
    <property type="match status" value="1"/>
</dbReference>
<accession>A0A246FDZ9</accession>
<reference evidence="1 2" key="1">
    <citation type="submission" date="2017-06" db="EMBL/GenBank/DDBJ databases">
        <title>Draft genome of Pseudomonas nitroreducens DF05.</title>
        <authorList>
            <person name="Iyer R."/>
        </authorList>
    </citation>
    <scope>NUCLEOTIDE SEQUENCE [LARGE SCALE GENOMIC DNA]</scope>
    <source>
        <strain evidence="1 2">DF05</strain>
    </source>
</reference>
<dbReference type="Proteomes" id="UP000198145">
    <property type="component" value="Unassembled WGS sequence"/>
</dbReference>
<sequence>MAKAVSKKKVVELESSLYSDAKHYARQIWLAGLGTYARVGAEGSEYFKELVKSGESVEKKGRDLVSTQIDAANDSVKGRLHSVKAKLNFEKIEAVFDARVASALNRIGIPSRRDVEALSAKLDELSAVLERVARTQ</sequence>
<comment type="caution">
    <text evidence="1">The sequence shown here is derived from an EMBL/GenBank/DDBJ whole genome shotgun (WGS) entry which is preliminary data.</text>
</comment>